<dbReference type="EMBL" id="LT629779">
    <property type="protein sequence ID" value="SDS73777.1"/>
    <property type="molecule type" value="Genomic_DNA"/>
</dbReference>
<dbReference type="RefSeq" id="WP_091717661.1">
    <property type="nucleotide sequence ID" value="NZ_CAUQLD010000018.1"/>
</dbReference>
<keyword evidence="3" id="KW-1185">Reference proteome</keyword>
<evidence type="ECO:0000256" key="1">
    <source>
        <dbReference type="SAM" id="Phobius"/>
    </source>
</evidence>
<proteinExistence type="predicted"/>
<organism evidence="2 3">
    <name type="scientific">Pseudarthrobacter equi</name>
    <dbReference type="NCBI Taxonomy" id="728066"/>
    <lineage>
        <taxon>Bacteria</taxon>
        <taxon>Bacillati</taxon>
        <taxon>Actinomycetota</taxon>
        <taxon>Actinomycetes</taxon>
        <taxon>Micrococcales</taxon>
        <taxon>Micrococcaceae</taxon>
        <taxon>Pseudarthrobacter</taxon>
    </lineage>
</organism>
<keyword evidence="1" id="KW-1133">Transmembrane helix</keyword>
<dbReference type="Pfam" id="PF11239">
    <property type="entry name" value="DUF3040"/>
    <property type="match status" value="1"/>
</dbReference>
<keyword evidence="1" id="KW-0472">Membrane</keyword>
<dbReference type="OrthoDB" id="4955189at2"/>
<sequence length="99" mass="10305">MPMSEEERRLLKELELGLIADDPHLAMELLSGYPSRRIPPGLVPGCLVCLLAFAIVAAGIGSQELAAVVVGAMLLVLGGCLLLNRPATGRGTQRGKATG</sequence>
<evidence type="ECO:0000313" key="3">
    <source>
        <dbReference type="Proteomes" id="UP000198751"/>
    </source>
</evidence>
<dbReference type="AlphaFoldDB" id="A0A1H1UMP7"/>
<evidence type="ECO:0008006" key="4">
    <source>
        <dbReference type="Google" id="ProtNLM"/>
    </source>
</evidence>
<keyword evidence="1" id="KW-0812">Transmembrane</keyword>
<name>A0A1H1UMP7_9MICC</name>
<reference evidence="3" key="1">
    <citation type="submission" date="2016-10" db="EMBL/GenBank/DDBJ databases">
        <authorList>
            <person name="Varghese N."/>
            <person name="Submissions S."/>
        </authorList>
    </citation>
    <scope>NUCLEOTIDE SEQUENCE [LARGE SCALE GENOMIC DNA]</scope>
    <source>
        <strain evidence="3">IMMIB L-1606</strain>
    </source>
</reference>
<gene>
    <name evidence="2" type="ORF">SAMN04489743_0734</name>
</gene>
<dbReference type="Proteomes" id="UP000198751">
    <property type="component" value="Chromosome I"/>
</dbReference>
<dbReference type="InterPro" id="IPR021401">
    <property type="entry name" value="DUF3040"/>
</dbReference>
<feature type="transmembrane region" description="Helical" evidence="1">
    <location>
        <begin position="41"/>
        <end position="60"/>
    </location>
</feature>
<feature type="transmembrane region" description="Helical" evidence="1">
    <location>
        <begin position="66"/>
        <end position="84"/>
    </location>
</feature>
<protein>
    <recommendedName>
        <fullName evidence="4">DUF3040 domain-containing protein</fullName>
    </recommendedName>
</protein>
<evidence type="ECO:0000313" key="2">
    <source>
        <dbReference type="EMBL" id="SDS73777.1"/>
    </source>
</evidence>
<accession>A0A1H1UMP7</accession>